<keyword evidence="2" id="KW-1185">Reference proteome</keyword>
<dbReference type="EMBL" id="JBDKWZ010000005">
    <property type="protein sequence ID" value="MEN7548193.1"/>
    <property type="molecule type" value="Genomic_DNA"/>
</dbReference>
<dbReference type="Proteomes" id="UP001403385">
    <property type="component" value="Unassembled WGS sequence"/>
</dbReference>
<protein>
    <submittedName>
        <fullName evidence="1">Acyloxyacyl hydrolase</fullName>
    </submittedName>
</protein>
<dbReference type="Pfam" id="PF09411">
    <property type="entry name" value="PagL"/>
    <property type="match status" value="1"/>
</dbReference>
<comment type="caution">
    <text evidence="1">The sequence shown here is derived from an EMBL/GenBank/DDBJ whole genome shotgun (WGS) entry which is preliminary data.</text>
</comment>
<accession>A0AAW9SA20</accession>
<reference evidence="1 2" key="1">
    <citation type="submission" date="2024-04" db="EMBL/GenBank/DDBJ databases">
        <title>Novel genus in family Flammeovirgaceae.</title>
        <authorList>
            <person name="Nguyen T.H."/>
            <person name="Vuong T.Q."/>
            <person name="Le H."/>
            <person name="Kim S.-G."/>
        </authorList>
    </citation>
    <scope>NUCLEOTIDE SEQUENCE [LARGE SCALE GENOMIC DNA]</scope>
    <source>
        <strain evidence="1 2">JCM 23209</strain>
    </source>
</reference>
<dbReference type="GO" id="GO:0016787">
    <property type="term" value="F:hydrolase activity"/>
    <property type="evidence" value="ECO:0007669"/>
    <property type="project" value="UniProtKB-KW"/>
</dbReference>
<dbReference type="InterPro" id="IPR018550">
    <property type="entry name" value="Lipid-A_deacylase-rel"/>
</dbReference>
<dbReference type="Gene3D" id="2.40.160.20">
    <property type="match status" value="1"/>
</dbReference>
<keyword evidence="1" id="KW-0378">Hydrolase</keyword>
<evidence type="ECO:0000313" key="2">
    <source>
        <dbReference type="Proteomes" id="UP001403385"/>
    </source>
</evidence>
<sequence>MNRQKGNAILLVVGVLIAWASTVSLGQSSKNAGVMGMNLRYGYLLNHSPEVTRDLSGKQPRGVELFYHIRTDGDKAWHEVYNYPEIGFAFHYFDMNDDRLGSAFAFTPYIQIFPMRKERHMLSFKLGPGLHYGTKPYDAETNPENLFYSTHLNVTLETNFLYHYQLSPHWRLQTGLSFTHYSNGAFNLPNKGANTVSYNLGMAYIPKPDNYKLRKDLEFTYRKGWNFDVYTGFAMKMANYSDTTRDFAYTLSLAANKRVSRRSALVFGVDMFYTESIQDMVEEPDPNFYRVSLTAGHELMISKFSLMTVMGVYVYRPYKVDKPIFQRYSLRYYLNDNFFALWRLKSHYAKADVVELGFGFRFRKSRS</sequence>
<organism evidence="1 2">
    <name type="scientific">Rapidithrix thailandica</name>
    <dbReference type="NCBI Taxonomy" id="413964"/>
    <lineage>
        <taxon>Bacteria</taxon>
        <taxon>Pseudomonadati</taxon>
        <taxon>Bacteroidota</taxon>
        <taxon>Cytophagia</taxon>
        <taxon>Cytophagales</taxon>
        <taxon>Flammeovirgaceae</taxon>
        <taxon>Rapidithrix</taxon>
    </lineage>
</organism>
<evidence type="ECO:0000313" key="1">
    <source>
        <dbReference type="EMBL" id="MEN7548193.1"/>
    </source>
</evidence>
<gene>
    <name evidence="1" type="ORF">AAG747_09750</name>
</gene>
<proteinExistence type="predicted"/>
<dbReference type="AlphaFoldDB" id="A0AAW9SA20"/>
<dbReference type="RefSeq" id="WP_346820974.1">
    <property type="nucleotide sequence ID" value="NZ_JBDKWZ010000005.1"/>
</dbReference>
<name>A0AAW9SA20_9BACT</name>